<keyword evidence="3" id="KW-1185">Reference proteome</keyword>
<dbReference type="NCBIfam" id="TIGR01444">
    <property type="entry name" value="fkbM_fam"/>
    <property type="match status" value="1"/>
</dbReference>
<dbReference type="GO" id="GO:0008168">
    <property type="term" value="F:methyltransferase activity"/>
    <property type="evidence" value="ECO:0007669"/>
    <property type="project" value="UniProtKB-KW"/>
</dbReference>
<organism evidence="2 3">
    <name type="scientific">Cellulomonas fengjieae</name>
    <dbReference type="NCBI Taxonomy" id="2819978"/>
    <lineage>
        <taxon>Bacteria</taxon>
        <taxon>Bacillati</taxon>
        <taxon>Actinomycetota</taxon>
        <taxon>Actinomycetes</taxon>
        <taxon>Micrococcales</taxon>
        <taxon>Cellulomonadaceae</taxon>
        <taxon>Cellulomonas</taxon>
    </lineage>
</organism>
<proteinExistence type="predicted"/>
<keyword evidence="2" id="KW-0489">Methyltransferase</keyword>
<dbReference type="Pfam" id="PF05050">
    <property type="entry name" value="Methyltransf_21"/>
    <property type="match status" value="1"/>
</dbReference>
<dbReference type="InterPro" id="IPR029063">
    <property type="entry name" value="SAM-dependent_MTases_sf"/>
</dbReference>
<accession>A0ABS3SDN4</accession>
<evidence type="ECO:0000259" key="1">
    <source>
        <dbReference type="Pfam" id="PF05050"/>
    </source>
</evidence>
<evidence type="ECO:0000313" key="3">
    <source>
        <dbReference type="Proteomes" id="UP000678317"/>
    </source>
</evidence>
<keyword evidence="2" id="KW-0808">Transferase</keyword>
<evidence type="ECO:0000313" key="2">
    <source>
        <dbReference type="EMBL" id="MBO3083842.1"/>
    </source>
</evidence>
<dbReference type="InterPro" id="IPR006342">
    <property type="entry name" value="FkbM_mtfrase"/>
</dbReference>
<dbReference type="SUPFAM" id="SSF53335">
    <property type="entry name" value="S-adenosyl-L-methionine-dependent methyltransferases"/>
    <property type="match status" value="1"/>
</dbReference>
<gene>
    <name evidence="2" type="ORF">J4035_04245</name>
</gene>
<feature type="domain" description="Methyltransferase FkbM" evidence="1">
    <location>
        <begin position="33"/>
        <end position="179"/>
    </location>
</feature>
<sequence>MPPSPTFVSYAQNREDVVLWRALRGIPEGRYVDVGANDPRLFSVTRGFYELGWSGITIEPVPAFAAAQRAERPRDTLIEAAVTDEAIDTVTLHVFEDTGLSTLVDEVSERHVGAGFAGSDVVVPARTLDDILAEAGWDDVDIHFMVVDVEGAEAAVIRSADLARWRPWVLVIESTAPLSTEPTHEVWEGDVLAAGYTFCLFDGLSRFYVSPDHPELVPLVSYPACPLDEYDTDAEREQRASIERLTDEVVRWRTAALTRWADRSDSTLSRAADQRRIAALEAELVAVRRTVSWRLTAPLRAVRGVAR</sequence>
<name>A0ABS3SDN4_9CELL</name>
<comment type="caution">
    <text evidence="2">The sequence shown here is derived from an EMBL/GenBank/DDBJ whole genome shotgun (WGS) entry which is preliminary data.</text>
</comment>
<dbReference type="GO" id="GO:0032259">
    <property type="term" value="P:methylation"/>
    <property type="evidence" value="ECO:0007669"/>
    <property type="project" value="UniProtKB-KW"/>
</dbReference>
<protein>
    <submittedName>
        <fullName evidence="2">FkbM family methyltransferase</fullName>
    </submittedName>
</protein>
<dbReference type="RefSeq" id="WP_208288661.1">
    <property type="nucleotide sequence ID" value="NZ_JAGFBM010000001.1"/>
</dbReference>
<dbReference type="Gene3D" id="3.40.50.150">
    <property type="entry name" value="Vaccinia Virus protein VP39"/>
    <property type="match status" value="1"/>
</dbReference>
<dbReference type="Proteomes" id="UP000678317">
    <property type="component" value="Unassembled WGS sequence"/>
</dbReference>
<dbReference type="EMBL" id="JAGFBM010000001">
    <property type="protein sequence ID" value="MBO3083842.1"/>
    <property type="molecule type" value="Genomic_DNA"/>
</dbReference>
<reference evidence="2 3" key="1">
    <citation type="submission" date="2021-03" db="EMBL/GenBank/DDBJ databases">
        <title>novel species in genus Cellulomonas.</title>
        <authorList>
            <person name="Zhang G."/>
        </authorList>
    </citation>
    <scope>NUCLEOTIDE SEQUENCE [LARGE SCALE GENOMIC DNA]</scope>
    <source>
        <strain evidence="3">zg-ZUI188</strain>
    </source>
</reference>